<reference evidence="7 8" key="1">
    <citation type="submission" date="2019-11" db="EMBL/GenBank/DDBJ databases">
        <title>Pedobacter petrophilus genome.</title>
        <authorList>
            <person name="Feldbauer M.J."/>
            <person name="Newman J.D."/>
        </authorList>
    </citation>
    <scope>NUCLEOTIDE SEQUENCE [LARGE SCALE GENOMIC DNA]</scope>
    <source>
        <strain evidence="7 8">LMG 29686</strain>
    </source>
</reference>
<comment type="subcellular location">
    <subcellularLocation>
        <location evidence="1">Membrane</location>
        <topology evidence="1">Multi-pass membrane protein</topology>
    </subcellularLocation>
</comment>
<evidence type="ECO:0000259" key="6">
    <source>
        <dbReference type="Pfam" id="PF07291"/>
    </source>
</evidence>
<dbReference type="Proteomes" id="UP000487757">
    <property type="component" value="Unassembled WGS sequence"/>
</dbReference>
<dbReference type="Pfam" id="PF07291">
    <property type="entry name" value="MauE"/>
    <property type="match status" value="1"/>
</dbReference>
<keyword evidence="8" id="KW-1185">Reference proteome</keyword>
<name>A0A7K0FTQ9_9SPHI</name>
<dbReference type="EMBL" id="WKKH01000002">
    <property type="protein sequence ID" value="MRX74712.1"/>
    <property type="molecule type" value="Genomic_DNA"/>
</dbReference>
<dbReference type="GO" id="GO:0030416">
    <property type="term" value="P:methylamine metabolic process"/>
    <property type="evidence" value="ECO:0007669"/>
    <property type="project" value="InterPro"/>
</dbReference>
<feature type="transmembrane region" description="Helical" evidence="5">
    <location>
        <begin position="50"/>
        <end position="68"/>
    </location>
</feature>
<accession>A0A7K0FTQ9</accession>
<protein>
    <recommendedName>
        <fullName evidence="6">Methylamine utilisation protein MauE domain-containing protein</fullName>
    </recommendedName>
</protein>
<evidence type="ECO:0000256" key="2">
    <source>
        <dbReference type="ARBA" id="ARBA00022692"/>
    </source>
</evidence>
<dbReference type="InterPro" id="IPR009908">
    <property type="entry name" value="Methylamine_util_MauE"/>
</dbReference>
<dbReference type="AlphaFoldDB" id="A0A7K0FTQ9"/>
<keyword evidence="4 5" id="KW-0472">Membrane</keyword>
<evidence type="ECO:0000313" key="7">
    <source>
        <dbReference type="EMBL" id="MRX74712.1"/>
    </source>
</evidence>
<organism evidence="7 8">
    <name type="scientific">Pedobacter petrophilus</name>
    <dbReference type="NCBI Taxonomy" id="1908241"/>
    <lineage>
        <taxon>Bacteria</taxon>
        <taxon>Pseudomonadati</taxon>
        <taxon>Bacteroidota</taxon>
        <taxon>Sphingobacteriia</taxon>
        <taxon>Sphingobacteriales</taxon>
        <taxon>Sphingobacteriaceae</taxon>
        <taxon>Pedobacter</taxon>
    </lineage>
</organism>
<dbReference type="GO" id="GO:0016020">
    <property type="term" value="C:membrane"/>
    <property type="evidence" value="ECO:0007669"/>
    <property type="project" value="UniProtKB-SubCell"/>
</dbReference>
<evidence type="ECO:0000256" key="5">
    <source>
        <dbReference type="SAM" id="Phobius"/>
    </source>
</evidence>
<keyword evidence="2 5" id="KW-0812">Transmembrane</keyword>
<keyword evidence="3 5" id="KW-1133">Transmembrane helix</keyword>
<dbReference type="OrthoDB" id="673785at2"/>
<comment type="caution">
    <text evidence="7">The sequence shown here is derived from an EMBL/GenBank/DDBJ whole genome shotgun (WGS) entry which is preliminary data.</text>
</comment>
<dbReference type="RefSeq" id="WP_154278887.1">
    <property type="nucleotide sequence ID" value="NZ_JBHUJQ010000001.1"/>
</dbReference>
<sequence>MKIKTNIWLTYCTNALIILWGYTSLWKLAEFDKFKHELYLQFSNREFSEIFVYLLPAVELFLVVLLLIEATKKIGLVFSVALLTIFTIYIVLILSHFFRSTPCICGGVLELLGWKSHFFFNLFFLSLNIIAIKILNKTRKEVTGA</sequence>
<evidence type="ECO:0000256" key="3">
    <source>
        <dbReference type="ARBA" id="ARBA00022989"/>
    </source>
</evidence>
<evidence type="ECO:0000256" key="1">
    <source>
        <dbReference type="ARBA" id="ARBA00004141"/>
    </source>
</evidence>
<feature type="transmembrane region" description="Helical" evidence="5">
    <location>
        <begin position="7"/>
        <end position="25"/>
    </location>
</feature>
<gene>
    <name evidence="7" type="ORF">GJU39_01310</name>
</gene>
<feature type="domain" description="Methylamine utilisation protein MauE" evidence="6">
    <location>
        <begin position="9"/>
        <end position="132"/>
    </location>
</feature>
<evidence type="ECO:0000313" key="8">
    <source>
        <dbReference type="Proteomes" id="UP000487757"/>
    </source>
</evidence>
<feature type="transmembrane region" description="Helical" evidence="5">
    <location>
        <begin position="118"/>
        <end position="135"/>
    </location>
</feature>
<evidence type="ECO:0000256" key="4">
    <source>
        <dbReference type="ARBA" id="ARBA00023136"/>
    </source>
</evidence>
<proteinExistence type="predicted"/>
<feature type="transmembrane region" description="Helical" evidence="5">
    <location>
        <begin position="75"/>
        <end position="98"/>
    </location>
</feature>